<name>A0A6A5CAQ4_NAEFO</name>
<reference evidence="1 2" key="1">
    <citation type="journal article" date="2019" name="Sci. Rep.">
        <title>Nanopore sequencing improves the draft genome of the human pathogenic amoeba Naegleria fowleri.</title>
        <authorList>
            <person name="Liechti N."/>
            <person name="Schurch N."/>
            <person name="Bruggmann R."/>
            <person name="Wittwer M."/>
        </authorList>
    </citation>
    <scope>NUCLEOTIDE SEQUENCE [LARGE SCALE GENOMIC DNA]</scope>
    <source>
        <strain evidence="1 2">ATCC 30894</strain>
    </source>
</reference>
<dbReference type="GeneID" id="68115215"/>
<dbReference type="OrthoDB" id="10410833at2759"/>
<accession>A0A6A5CAQ4</accession>
<dbReference type="VEuPathDB" id="AmoebaDB:NF0036990"/>
<dbReference type="Proteomes" id="UP000444721">
    <property type="component" value="Unassembled WGS sequence"/>
</dbReference>
<keyword evidence="2" id="KW-1185">Reference proteome</keyword>
<evidence type="ECO:0000313" key="2">
    <source>
        <dbReference type="Proteomes" id="UP000444721"/>
    </source>
</evidence>
<dbReference type="VEuPathDB" id="AmoebaDB:FDP41_007997"/>
<evidence type="ECO:0000313" key="1">
    <source>
        <dbReference type="EMBL" id="KAF0984082.1"/>
    </source>
</evidence>
<protein>
    <submittedName>
        <fullName evidence="1">Uncharacterized protein</fullName>
    </submittedName>
</protein>
<dbReference type="VEuPathDB" id="AmoebaDB:NfTy_004320"/>
<sequence>MNHLHQDLILYLFDFLIIPPRDFINVFSLNRHWRECTELNDEFWERQLCDIMYLLYESWKKQELAHCRPPIGSTNPTMMMKTTMMDSVASDSKKTRLFMLPDGPLSLDEFYRKYFFKEETMFSPKRMNNKRGGSKSTSQEIIKPLFRKILGTLNHELERWIEEKSIMVREEECTRNAITDPMPPTLNILHHHQDIMMTNRKLSIKSIFLSTFSRIKEQELWQSIKSQAQKKSTTNLNFLSSIIHCEYFKYLNEFEFHRDRIRKGLGIYNNLRMDHTISYWEFILNMKETNKRNIISLQRMVFDRAIFKAEQKNHHVMIDVLQATSNLFAKVAEHQGTETVSQEVALNTIFEGITHYLQCKVSFEKRTKFMKTLLLKLLQDCFYRHTSTHMAIYVFEQFRQYFQKTYKILFERPLHKQVCTRYDYRRKNCFSPLTIDREPQLFLLEYFLNTLYFSQEFLLKFLGHQHSREYSEKIACIYYSSSNATPTCEFLNFKNGDIHEYVTALLRCRQVYRKFGRDSHFEKDLEKQLSNTIFNDPDHEDLLLTLFHQGLISKSFTDRCVKRILFSIWDRHLYGDVDDKLATMLQETQTILSKFNTDGRLSLEMIHSPYKFLDHFDSCDLDEASQKFPKSILKTKALSEFKQVGSDDLFDANPLCLFMLNFDPKTEILLKLLNHSFFTQYWNVIVTVPKLYDMMFPQPVLVGNEILYCYRTDSYSIENRYIRLYLKKMTLKQLLNDLIEESKKKER</sequence>
<dbReference type="EMBL" id="VFQX01000004">
    <property type="protein sequence ID" value="KAF0984082.1"/>
    <property type="molecule type" value="Genomic_DNA"/>
</dbReference>
<gene>
    <name evidence="1" type="ORF">FDP41_007997</name>
</gene>
<comment type="caution">
    <text evidence="1">The sequence shown here is derived from an EMBL/GenBank/DDBJ whole genome shotgun (WGS) entry which is preliminary data.</text>
</comment>
<organism evidence="1 2">
    <name type="scientific">Naegleria fowleri</name>
    <name type="common">Brain eating amoeba</name>
    <dbReference type="NCBI Taxonomy" id="5763"/>
    <lineage>
        <taxon>Eukaryota</taxon>
        <taxon>Discoba</taxon>
        <taxon>Heterolobosea</taxon>
        <taxon>Tetramitia</taxon>
        <taxon>Eutetramitia</taxon>
        <taxon>Vahlkampfiidae</taxon>
        <taxon>Naegleria</taxon>
    </lineage>
</organism>
<dbReference type="AlphaFoldDB" id="A0A6A5CAQ4"/>
<dbReference type="RefSeq" id="XP_044568795.1">
    <property type="nucleotide sequence ID" value="XM_044711802.1"/>
</dbReference>
<proteinExistence type="predicted"/>